<dbReference type="EMBL" id="CP003345">
    <property type="protein sequence ID" value="AFM02736.1"/>
    <property type="molecule type" value="Genomic_DNA"/>
</dbReference>
<dbReference type="PANTHER" id="PTHR23132:SF23">
    <property type="entry name" value="D-ALANINE--D-ALANINE LIGASE B"/>
    <property type="match status" value="1"/>
</dbReference>
<dbReference type="GO" id="GO:0005524">
    <property type="term" value="F:ATP binding"/>
    <property type="evidence" value="ECO:0007669"/>
    <property type="project" value="UniProtKB-UniRule"/>
</dbReference>
<dbReference type="HOGENOM" id="CLU_489909_0_0_10"/>
<dbReference type="SUPFAM" id="SSF52440">
    <property type="entry name" value="PreATP-grasp domain"/>
    <property type="match status" value="1"/>
</dbReference>
<dbReference type="PANTHER" id="PTHR23132">
    <property type="entry name" value="D-ALANINE--D-ALANINE LIGASE"/>
    <property type="match status" value="1"/>
</dbReference>
<feature type="domain" description="ATP-grasp" evidence="5">
    <location>
        <begin position="252"/>
        <end position="469"/>
    </location>
</feature>
<protein>
    <submittedName>
        <fullName evidence="6">ATP-grasp enzyme, D-alanine-D-alanine ligase</fullName>
    </submittedName>
</protein>
<dbReference type="Pfam" id="PF07478">
    <property type="entry name" value="Dala_Dala_lig_C"/>
    <property type="match status" value="2"/>
</dbReference>
<dbReference type="STRING" id="880071.Fleli_0247"/>
<dbReference type="Proteomes" id="UP000006054">
    <property type="component" value="Chromosome"/>
</dbReference>
<dbReference type="Gene3D" id="3.40.50.20">
    <property type="match status" value="1"/>
</dbReference>
<comment type="similarity">
    <text evidence="1">Belongs to the D-alanine--D-alanine ligase family.</text>
</comment>
<gene>
    <name evidence="6" type="ordered locus">Fleli_0247</name>
</gene>
<evidence type="ECO:0000256" key="2">
    <source>
        <dbReference type="ARBA" id="ARBA00022598"/>
    </source>
</evidence>
<dbReference type="GO" id="GO:0046872">
    <property type="term" value="F:metal ion binding"/>
    <property type="evidence" value="ECO:0007669"/>
    <property type="project" value="InterPro"/>
</dbReference>
<evidence type="ECO:0000256" key="4">
    <source>
        <dbReference type="PROSITE-ProRule" id="PRU00409"/>
    </source>
</evidence>
<dbReference type="InterPro" id="IPR016185">
    <property type="entry name" value="PreATP-grasp_dom_sf"/>
</dbReference>
<name>I4AFK1_BERLS</name>
<dbReference type="GO" id="GO:0071555">
    <property type="term" value="P:cell wall organization"/>
    <property type="evidence" value="ECO:0007669"/>
    <property type="project" value="UniProtKB-KW"/>
</dbReference>
<dbReference type="GO" id="GO:0008716">
    <property type="term" value="F:D-alanine-D-alanine ligase activity"/>
    <property type="evidence" value="ECO:0007669"/>
    <property type="project" value="InterPro"/>
</dbReference>
<dbReference type="InterPro" id="IPR011761">
    <property type="entry name" value="ATP-grasp"/>
</dbReference>
<dbReference type="Gene3D" id="3.30.470.20">
    <property type="entry name" value="ATP-grasp fold, B domain"/>
    <property type="match status" value="1"/>
</dbReference>
<keyword evidence="7" id="KW-1185">Reference proteome</keyword>
<dbReference type="InterPro" id="IPR011127">
    <property type="entry name" value="Dala_Dala_lig_N"/>
</dbReference>
<dbReference type="PATRIC" id="fig|880071.3.peg.236"/>
<dbReference type="SUPFAM" id="SSF56059">
    <property type="entry name" value="Glutathione synthetase ATP-binding domain-like"/>
    <property type="match status" value="2"/>
</dbReference>
<dbReference type="PROSITE" id="PS50975">
    <property type="entry name" value="ATP_GRASP"/>
    <property type="match status" value="1"/>
</dbReference>
<evidence type="ECO:0000313" key="6">
    <source>
        <dbReference type="EMBL" id="AFM02736.1"/>
    </source>
</evidence>
<organism evidence="6 7">
    <name type="scientific">Bernardetia litoralis (strain ATCC 23117 / DSM 6794 / NBRC 15988 / NCIMB 1366 / Fx l1 / Sio-4)</name>
    <name type="common">Flexibacter litoralis</name>
    <dbReference type="NCBI Taxonomy" id="880071"/>
    <lineage>
        <taxon>Bacteria</taxon>
        <taxon>Pseudomonadati</taxon>
        <taxon>Bacteroidota</taxon>
        <taxon>Cytophagia</taxon>
        <taxon>Cytophagales</taxon>
        <taxon>Bernardetiaceae</taxon>
        <taxon>Bernardetia</taxon>
    </lineage>
</organism>
<keyword evidence="2 6" id="KW-0436">Ligase</keyword>
<accession>I4AFK1</accession>
<keyword evidence="4" id="KW-0067">ATP-binding</keyword>
<sequence length="644" mass="74069">MFVVLISTHNFFFQDNNSLLMIKIGVFFGGVSREREISFSGAKTVSQTLNRSLFEPVYILVDSLGKFIKINPVQFEHKAISHFYPTQESIPEEYDEFSPVYIETLENLTKEKHREIMEEVGTPISTENLSEHIDFALLMLHGTFAEDGMLQGLFEWLQIPYSGCGIFSSSFSIDKHLQQVVNEKLNLGDNRKYQMIRKEEWQKCDKKEFFEDLKSKLGLPIVIKAPYQGSSIGVSILKNDNLEEFIKAVNTSLFARQISKDEWTQLTMPQRKEYVNVLMSLEKGIGLPIIFEEKSLLGGNLGEQIIYSPLKLIEKLNDFFSYSEENATLFSFESEDMVLFEECLSGKEFSCGVIQNENLEVVALPPTEIITTTKVYDFEAKYLPNASQKRIPIDIPTDKIIEIQEKCKAIFQTFKFDACARIDGFYTDDNRIEIIDINTLPGMSPTSLIFRQAAEVGFSPTDFMTYLVYQSLNCRVHTAKRPYFFRNLFKKLESELLDSAYHKKEKVAIFFDETIFDEARKEYNSIASEGKQNPFCVFVKTENNQEVTLYKLPVSFLLKPNIEEVIQNLETELHPAISHTIEKAKELTDFFVKDFVSVPQKITLENLNDMTNDAVWLLRSPNNEDAAQSKLKRQLYEIGMAVVD</sequence>
<dbReference type="KEGG" id="fli:Fleli_0247"/>
<dbReference type="InterPro" id="IPR011095">
    <property type="entry name" value="Dala_Dala_lig_C"/>
</dbReference>
<dbReference type="Pfam" id="PF01820">
    <property type="entry name" value="Dala_Dala_lig_N"/>
    <property type="match status" value="1"/>
</dbReference>
<evidence type="ECO:0000313" key="7">
    <source>
        <dbReference type="Proteomes" id="UP000006054"/>
    </source>
</evidence>
<reference evidence="7" key="1">
    <citation type="submission" date="2012-06" db="EMBL/GenBank/DDBJ databases">
        <title>The complete genome of Flexibacter litoralis DSM 6794.</title>
        <authorList>
            <person name="Lucas S."/>
            <person name="Copeland A."/>
            <person name="Lapidus A."/>
            <person name="Glavina del Rio T."/>
            <person name="Dalin E."/>
            <person name="Tice H."/>
            <person name="Bruce D."/>
            <person name="Goodwin L."/>
            <person name="Pitluck S."/>
            <person name="Peters L."/>
            <person name="Ovchinnikova G."/>
            <person name="Lu M."/>
            <person name="Kyrpides N."/>
            <person name="Mavromatis K."/>
            <person name="Ivanova N."/>
            <person name="Brettin T."/>
            <person name="Detter J.C."/>
            <person name="Han C."/>
            <person name="Larimer F."/>
            <person name="Land M."/>
            <person name="Hauser L."/>
            <person name="Markowitz V."/>
            <person name="Cheng J.-F."/>
            <person name="Hugenholtz P."/>
            <person name="Woyke T."/>
            <person name="Wu D."/>
            <person name="Spring S."/>
            <person name="Lang E."/>
            <person name="Kopitz M."/>
            <person name="Brambilla E."/>
            <person name="Klenk H.-P."/>
            <person name="Eisen J.A."/>
        </authorList>
    </citation>
    <scope>NUCLEOTIDE SEQUENCE [LARGE SCALE GENOMIC DNA]</scope>
    <source>
        <strain evidence="7">ATCC 23117 / DSM 6794 / NBRC 15988 / NCIMB 1366 / Sio-4</strain>
    </source>
</reference>
<evidence type="ECO:0000256" key="1">
    <source>
        <dbReference type="ARBA" id="ARBA00010871"/>
    </source>
</evidence>
<dbReference type="eggNOG" id="COG1181">
    <property type="taxonomic scope" value="Bacteria"/>
</dbReference>
<dbReference type="Gene3D" id="3.30.1490.20">
    <property type="entry name" value="ATP-grasp fold, A domain"/>
    <property type="match status" value="1"/>
</dbReference>
<keyword evidence="3" id="KW-0961">Cell wall biogenesis/degradation</keyword>
<evidence type="ECO:0000259" key="5">
    <source>
        <dbReference type="PROSITE" id="PS50975"/>
    </source>
</evidence>
<dbReference type="AlphaFoldDB" id="I4AFK1"/>
<proteinExistence type="inferred from homology"/>
<dbReference type="InterPro" id="IPR013815">
    <property type="entry name" value="ATP_grasp_subdomain_1"/>
</dbReference>
<keyword evidence="4" id="KW-0547">Nucleotide-binding</keyword>
<evidence type="ECO:0000256" key="3">
    <source>
        <dbReference type="ARBA" id="ARBA00023316"/>
    </source>
</evidence>